<evidence type="ECO:0000256" key="6">
    <source>
        <dbReference type="PROSITE-ProRule" id="PRU00175"/>
    </source>
</evidence>
<dbReference type="GO" id="GO:0031625">
    <property type="term" value="F:ubiquitin protein ligase binding"/>
    <property type="evidence" value="ECO:0007669"/>
    <property type="project" value="UniProtKB-ARBA"/>
</dbReference>
<dbReference type="InterPro" id="IPR001841">
    <property type="entry name" value="Znf_RING"/>
</dbReference>
<comment type="caution">
    <text evidence="9">The sequence shown here is derived from an EMBL/GenBank/DDBJ whole genome shotgun (WGS) entry which is preliminary data.</text>
</comment>
<evidence type="ECO:0000256" key="5">
    <source>
        <dbReference type="ARBA" id="ARBA00022833"/>
    </source>
</evidence>
<evidence type="ECO:0000256" key="4">
    <source>
        <dbReference type="ARBA" id="ARBA00022771"/>
    </source>
</evidence>
<organism evidence="9 10">
    <name type="scientific">Haemaphysalis longicornis</name>
    <name type="common">Bush tick</name>
    <dbReference type="NCBI Taxonomy" id="44386"/>
    <lineage>
        <taxon>Eukaryota</taxon>
        <taxon>Metazoa</taxon>
        <taxon>Ecdysozoa</taxon>
        <taxon>Arthropoda</taxon>
        <taxon>Chelicerata</taxon>
        <taxon>Arachnida</taxon>
        <taxon>Acari</taxon>
        <taxon>Parasitiformes</taxon>
        <taxon>Ixodida</taxon>
        <taxon>Ixodoidea</taxon>
        <taxon>Ixodidae</taxon>
        <taxon>Haemaphysalinae</taxon>
        <taxon>Haemaphysalis</taxon>
    </lineage>
</organism>
<dbReference type="PROSITE" id="PS50089">
    <property type="entry name" value="ZF_RING_2"/>
    <property type="match status" value="1"/>
</dbReference>
<dbReference type="GO" id="GO:0061630">
    <property type="term" value="F:ubiquitin protein ligase activity"/>
    <property type="evidence" value="ECO:0007669"/>
    <property type="project" value="TreeGrafter"/>
</dbReference>
<dbReference type="GO" id="GO:0005634">
    <property type="term" value="C:nucleus"/>
    <property type="evidence" value="ECO:0007669"/>
    <property type="project" value="TreeGrafter"/>
</dbReference>
<evidence type="ECO:0000259" key="8">
    <source>
        <dbReference type="PROSITE" id="PS50089"/>
    </source>
</evidence>
<dbReference type="FunFam" id="3.30.40.10:FF:000184">
    <property type="entry name" value="Baculoviral IAP repeat containing 2"/>
    <property type="match status" value="1"/>
</dbReference>
<feature type="compositionally biased region" description="Polar residues" evidence="7">
    <location>
        <begin position="59"/>
        <end position="71"/>
    </location>
</feature>
<dbReference type="GO" id="GO:0031398">
    <property type="term" value="P:positive regulation of protein ubiquitination"/>
    <property type="evidence" value="ECO:0007669"/>
    <property type="project" value="TreeGrafter"/>
</dbReference>
<gene>
    <name evidence="9" type="ORF">HPB48_005555</name>
</gene>
<dbReference type="VEuPathDB" id="VectorBase:HLOH_053164"/>
<dbReference type="GO" id="GO:0006915">
    <property type="term" value="P:apoptotic process"/>
    <property type="evidence" value="ECO:0007669"/>
    <property type="project" value="UniProtKB-KW"/>
</dbReference>
<dbReference type="FunFam" id="1.10.1170.10:FF:000002">
    <property type="entry name" value="Baculoviral IAP repeat containing 7"/>
    <property type="match status" value="1"/>
</dbReference>
<dbReference type="CDD" id="cd16713">
    <property type="entry name" value="RING-HC_BIRC2_3_7"/>
    <property type="match status" value="1"/>
</dbReference>
<dbReference type="PANTHER" id="PTHR10044">
    <property type="entry name" value="INHIBITOR OF APOPTOSIS"/>
    <property type="match status" value="1"/>
</dbReference>
<feature type="region of interest" description="Disordered" evidence="7">
    <location>
        <begin position="59"/>
        <end position="82"/>
    </location>
</feature>
<dbReference type="InterPro" id="IPR050784">
    <property type="entry name" value="IAP"/>
</dbReference>
<reference evidence="9 10" key="1">
    <citation type="journal article" date="2020" name="Cell">
        <title>Large-Scale Comparative Analyses of Tick Genomes Elucidate Their Genetic Diversity and Vector Capacities.</title>
        <authorList>
            <consortium name="Tick Genome and Microbiome Consortium (TIGMIC)"/>
            <person name="Jia N."/>
            <person name="Wang J."/>
            <person name="Shi W."/>
            <person name="Du L."/>
            <person name="Sun Y."/>
            <person name="Zhan W."/>
            <person name="Jiang J.F."/>
            <person name="Wang Q."/>
            <person name="Zhang B."/>
            <person name="Ji P."/>
            <person name="Bell-Sakyi L."/>
            <person name="Cui X.M."/>
            <person name="Yuan T.T."/>
            <person name="Jiang B.G."/>
            <person name="Yang W.F."/>
            <person name="Lam T.T."/>
            <person name="Chang Q.C."/>
            <person name="Ding S.J."/>
            <person name="Wang X.J."/>
            <person name="Zhu J.G."/>
            <person name="Ruan X.D."/>
            <person name="Zhao L."/>
            <person name="Wei J.T."/>
            <person name="Ye R.Z."/>
            <person name="Que T.C."/>
            <person name="Du C.H."/>
            <person name="Zhou Y.H."/>
            <person name="Cheng J.X."/>
            <person name="Dai P.F."/>
            <person name="Guo W.B."/>
            <person name="Han X.H."/>
            <person name="Huang E.J."/>
            <person name="Li L.F."/>
            <person name="Wei W."/>
            <person name="Gao Y.C."/>
            <person name="Liu J.Z."/>
            <person name="Shao H.Z."/>
            <person name="Wang X."/>
            <person name="Wang C.C."/>
            <person name="Yang T.C."/>
            <person name="Huo Q.B."/>
            <person name="Li W."/>
            <person name="Chen H.Y."/>
            <person name="Chen S.E."/>
            <person name="Zhou L.G."/>
            <person name="Ni X.B."/>
            <person name="Tian J.H."/>
            <person name="Sheng Y."/>
            <person name="Liu T."/>
            <person name="Pan Y.S."/>
            <person name="Xia L.Y."/>
            <person name="Li J."/>
            <person name="Zhao F."/>
            <person name="Cao W.C."/>
        </authorList>
    </citation>
    <scope>NUCLEOTIDE SEQUENCE [LARGE SCALE GENOMIC DNA]</scope>
    <source>
        <strain evidence="9">HaeL-2018</strain>
    </source>
</reference>
<dbReference type="GO" id="GO:0048471">
    <property type="term" value="C:perinuclear region of cytoplasm"/>
    <property type="evidence" value="ECO:0007669"/>
    <property type="project" value="UniProtKB-ARBA"/>
</dbReference>
<dbReference type="InterPro" id="IPR013083">
    <property type="entry name" value="Znf_RING/FYVE/PHD"/>
</dbReference>
<dbReference type="GO" id="GO:0089720">
    <property type="term" value="F:caspase binding"/>
    <property type="evidence" value="ECO:0007669"/>
    <property type="project" value="UniProtKB-ARBA"/>
</dbReference>
<keyword evidence="4 6" id="KW-0863">Zinc-finger</keyword>
<keyword evidence="10" id="KW-1185">Reference proteome</keyword>
<dbReference type="AlphaFoldDB" id="A0A9J6H6S6"/>
<dbReference type="SUPFAM" id="SSF57850">
    <property type="entry name" value="RING/U-box"/>
    <property type="match status" value="1"/>
</dbReference>
<evidence type="ECO:0000256" key="2">
    <source>
        <dbReference type="ARBA" id="ARBA00022703"/>
    </source>
</evidence>
<dbReference type="GO" id="GO:0043066">
    <property type="term" value="P:negative regulation of apoptotic process"/>
    <property type="evidence" value="ECO:0007669"/>
    <property type="project" value="TreeGrafter"/>
</dbReference>
<comment type="similarity">
    <text evidence="1">Belongs to the IAP family.</text>
</comment>
<dbReference type="GO" id="GO:0004869">
    <property type="term" value="F:cysteine-type endopeptidase inhibitor activity"/>
    <property type="evidence" value="ECO:0007669"/>
    <property type="project" value="UniProtKB-ARBA"/>
</dbReference>
<accession>A0A9J6H6S6</accession>
<name>A0A9J6H6S6_HAELO</name>
<dbReference type="SMART" id="SM00184">
    <property type="entry name" value="RING"/>
    <property type="match status" value="1"/>
</dbReference>
<feature type="domain" description="RING-type" evidence="8">
    <location>
        <begin position="119"/>
        <end position="154"/>
    </location>
</feature>
<dbReference type="OMA" id="HEMETSH"/>
<proteinExistence type="inferred from homology"/>
<dbReference type="GO" id="GO:0005829">
    <property type="term" value="C:cytosol"/>
    <property type="evidence" value="ECO:0007669"/>
    <property type="project" value="UniProtKB-ARBA"/>
</dbReference>
<dbReference type="Pfam" id="PF13920">
    <property type="entry name" value="zf-C3HC4_3"/>
    <property type="match status" value="1"/>
</dbReference>
<evidence type="ECO:0000256" key="3">
    <source>
        <dbReference type="ARBA" id="ARBA00022723"/>
    </source>
</evidence>
<evidence type="ECO:0000313" key="10">
    <source>
        <dbReference type="Proteomes" id="UP000821853"/>
    </source>
</evidence>
<dbReference type="EMBL" id="JABSTR010000011">
    <property type="protein sequence ID" value="KAH9382412.1"/>
    <property type="molecule type" value="Genomic_DNA"/>
</dbReference>
<sequence length="166" mass="17493">MITVKKNGCESKRMLIKETMSIRLSFEASFPGLSVQIGCLALYSLSHLACAHRSSSGEKTTVEQLPSSGEATTPPKPSSLPEKLLGVGKVATKSTASLPAEPSTELALENLRLKEQRLCKVCLDAEVGVVFLPCGHLAACPACASALTTCPICRSDIAGTVRTFLS</sequence>
<dbReference type="OrthoDB" id="1711136at2759"/>
<keyword evidence="2" id="KW-0053">Apoptosis</keyword>
<dbReference type="GO" id="GO:0051726">
    <property type="term" value="P:regulation of cell cycle"/>
    <property type="evidence" value="ECO:0007669"/>
    <property type="project" value="TreeGrafter"/>
</dbReference>
<evidence type="ECO:0000313" key="9">
    <source>
        <dbReference type="EMBL" id="KAH9382412.1"/>
    </source>
</evidence>
<protein>
    <recommendedName>
        <fullName evidence="8">RING-type domain-containing protein</fullName>
    </recommendedName>
</protein>
<dbReference type="Gene3D" id="3.30.40.10">
    <property type="entry name" value="Zinc/RING finger domain, C3HC4 (zinc finger)"/>
    <property type="match status" value="1"/>
</dbReference>
<dbReference type="Proteomes" id="UP000821853">
    <property type="component" value="Chromosome 9"/>
</dbReference>
<dbReference type="GO" id="GO:0070936">
    <property type="term" value="P:protein K48-linked ubiquitination"/>
    <property type="evidence" value="ECO:0007669"/>
    <property type="project" value="UniProtKB-ARBA"/>
</dbReference>
<keyword evidence="3" id="KW-0479">Metal-binding</keyword>
<evidence type="ECO:0000256" key="1">
    <source>
        <dbReference type="ARBA" id="ARBA00006672"/>
    </source>
</evidence>
<dbReference type="GO" id="GO:0008270">
    <property type="term" value="F:zinc ion binding"/>
    <property type="evidence" value="ECO:0007669"/>
    <property type="project" value="UniProtKB-KW"/>
</dbReference>
<keyword evidence="5" id="KW-0862">Zinc</keyword>
<evidence type="ECO:0000256" key="7">
    <source>
        <dbReference type="SAM" id="MobiDB-lite"/>
    </source>
</evidence>
<dbReference type="GO" id="GO:0043027">
    <property type="term" value="F:cysteine-type endopeptidase inhibitor activity involved in apoptotic process"/>
    <property type="evidence" value="ECO:0007669"/>
    <property type="project" value="UniProtKB-ARBA"/>
</dbReference>
<dbReference type="PANTHER" id="PTHR10044:SF139">
    <property type="entry name" value="DEATH-ASSOCIATED INHIBITOR OF APOPTOSIS 2"/>
    <property type="match status" value="1"/>
</dbReference>